<dbReference type="VEuPathDB" id="VectorBase:ISCP_010216"/>
<dbReference type="PANTHER" id="PTHR37686">
    <property type="entry name" value="LD36006P"/>
    <property type="match status" value="1"/>
</dbReference>
<keyword evidence="2" id="KW-0812">Transmembrane</keyword>
<protein>
    <submittedName>
        <fullName evidence="3 4">Uncharacterized protein</fullName>
    </submittedName>
</protein>
<dbReference type="Proteomes" id="UP000001555">
    <property type="component" value="Unassembled WGS sequence"/>
</dbReference>
<dbReference type="EMBL" id="ABJB010068810">
    <property type="status" value="NOT_ANNOTATED_CDS"/>
    <property type="molecule type" value="Genomic_DNA"/>
</dbReference>
<evidence type="ECO:0000313" key="5">
    <source>
        <dbReference type="Proteomes" id="UP000001555"/>
    </source>
</evidence>
<feature type="region of interest" description="Disordered" evidence="1">
    <location>
        <begin position="1071"/>
        <end position="1092"/>
    </location>
</feature>
<evidence type="ECO:0000256" key="1">
    <source>
        <dbReference type="SAM" id="MobiDB-lite"/>
    </source>
</evidence>
<evidence type="ECO:0000256" key="2">
    <source>
        <dbReference type="SAM" id="Phobius"/>
    </source>
</evidence>
<feature type="transmembrane region" description="Helical" evidence="2">
    <location>
        <begin position="625"/>
        <end position="654"/>
    </location>
</feature>
<dbReference type="EMBL" id="ABJB010350102">
    <property type="status" value="NOT_ANNOTATED_CDS"/>
    <property type="molecule type" value="Genomic_DNA"/>
</dbReference>
<sequence>MDLVEPEAAEKVLFRWKKFPLRLPPPVFHLPPALLRAEGEARKTRTTSLRDVFTMPNFEEADAVARDAKGRAPRLDQTQLRSIRECGEFEVASRAFPGRQYRWRLSRLVQSGRQCARRHWLHDVALALRLLVVTARNRLDSHFLSLRASWVALTRALLLLMDALVGMPSVSASLLASRLQEERVKHLVAELTIEAGLLSPPSLRTADTESQLEQLCLFVRYQIKRQTFEKCHMGEERLPAVPYVYKTPKGQVIDLRLYNTELLRGAMPFLVHTLEKELRGWFPSFRETLLAKLRAKKLSDADMEKQAKVAAEDEYLRRVSEAVCHDAGLESLSQGLGRLLADQAHAAMLTQRALDVVRDRTNHYLAQVKARKARLEEDFPVLSLIGPWLRSHLSEVQAQLEREHGLEAHETALALCRERGLWQAAYFLARDLSFLREQAPALEAELARLRVPTRSFAWRTHVWRPSHWQVRRVGVPPAECPPRATGGGETLLLGPASERPTYVVEKQSSRLTSTRWALWRWGNFCHRTWAHTCNAMFLLGVLIPWCSPLSLRSLFLPRPFMPDFEVNQESGRLQPRKSSSTQTLCSRLHWLWRHISKSRTDFESQPDSGFVGKGLSRHLNRVWNYLVKGLCGTVLLVVLFPALCLTVCTLSLVAALLAPLWMPCMMLLFHLVMVLAYDFDSPSPERNRICVLGEALVWQGLLQGLLQPVAAAVVALVLCPLAAGLVLLVALVRWAAVQCWDAVLFHAVVKRRARVPLGDSWMVMRVAGPGLSQDHLYQVSPEQALAAFLAKLESEQLSLYVQQTELQILQPLHTYTQFVEQCFGPFAATLARDRGPYKDLEAELNNMVSALKAEVDKRKRELQLGLGVSCRQRTRMAASDLQGALAAGANLAQQLLPRLSASYWKDRGLEEKDWLGLAAQLYSEVFCPEFLVPLVEGDVAFRLEARPTQSSFFPLQELSQVHASADLDVSRVVHFPKGKVHFHAPYLDLSVFNPQSSLANMASTKTKRAPWKRESSAGERPSLPPSVPHPAKIALIIFNRENEDPIPLDSDACQQILRAVCCGGGNADAVGSSGASSSSPSVSLQMAPSAEDISLEPRGQRATYTHSGPYSTCV</sequence>
<feature type="region of interest" description="Disordered" evidence="1">
    <location>
        <begin position="1002"/>
        <end position="1025"/>
    </location>
</feature>
<keyword evidence="2" id="KW-1133">Transmembrane helix</keyword>
<dbReference type="OrthoDB" id="6415688at2759"/>
<dbReference type="EMBL" id="ABJB010813905">
    <property type="status" value="NOT_ANNOTATED_CDS"/>
    <property type="molecule type" value="Genomic_DNA"/>
</dbReference>
<dbReference type="InterPro" id="IPR057435">
    <property type="entry name" value="Lips"/>
</dbReference>
<dbReference type="FunCoup" id="B7PEB0">
    <property type="interactions" value="4"/>
</dbReference>
<evidence type="ECO:0000313" key="4">
    <source>
        <dbReference type="EnsemblMetazoa" id="ISCW003490-PA"/>
    </source>
</evidence>
<keyword evidence="5" id="KW-1185">Reference proteome</keyword>
<dbReference type="InParanoid" id="B7PEB0"/>
<dbReference type="PaxDb" id="6945-B7PEB0"/>
<dbReference type="PANTHER" id="PTHR37686:SF1">
    <property type="entry name" value="LD36006P"/>
    <property type="match status" value="1"/>
</dbReference>
<dbReference type="Pfam" id="PF25228">
    <property type="entry name" value="Lips"/>
    <property type="match status" value="1"/>
</dbReference>
<dbReference type="EMBL" id="ABJB010858968">
    <property type="status" value="NOT_ANNOTATED_CDS"/>
    <property type="molecule type" value="Genomic_DNA"/>
</dbReference>
<dbReference type="VEuPathDB" id="VectorBase:ISCW003490"/>
<feature type="transmembrane region" description="Helical" evidence="2">
    <location>
        <begin position="660"/>
        <end position="679"/>
    </location>
</feature>
<accession>B7PEB0</accession>
<name>B7PEB0_IXOSC</name>
<evidence type="ECO:0000313" key="3">
    <source>
        <dbReference type="EMBL" id="EEC04932.1"/>
    </source>
</evidence>
<feature type="compositionally biased region" description="Low complexity" evidence="1">
    <location>
        <begin position="1071"/>
        <end position="1083"/>
    </location>
</feature>
<keyword evidence="2" id="KW-0472">Membrane</keyword>
<dbReference type="STRING" id="6945.B7PEB0"/>
<feature type="transmembrane region" description="Helical" evidence="2">
    <location>
        <begin position="709"/>
        <end position="736"/>
    </location>
</feature>
<dbReference type="EMBL" id="DS694733">
    <property type="protein sequence ID" value="EEC04932.1"/>
    <property type="molecule type" value="Genomic_DNA"/>
</dbReference>
<gene>
    <name evidence="3" type="ORF">IscW_ISCW003490</name>
</gene>
<proteinExistence type="evidence at protein level"/>
<organism>
    <name type="scientific">Ixodes scapularis</name>
    <name type="common">Black-legged tick</name>
    <name type="synonym">Deer tick</name>
    <dbReference type="NCBI Taxonomy" id="6945"/>
    <lineage>
        <taxon>Eukaryota</taxon>
        <taxon>Metazoa</taxon>
        <taxon>Ecdysozoa</taxon>
        <taxon>Arthropoda</taxon>
        <taxon>Chelicerata</taxon>
        <taxon>Arachnida</taxon>
        <taxon>Acari</taxon>
        <taxon>Parasitiformes</taxon>
        <taxon>Ixodida</taxon>
        <taxon>Ixodoidea</taxon>
        <taxon>Ixodidae</taxon>
        <taxon>Ixodinae</taxon>
        <taxon>Ixodes</taxon>
    </lineage>
</organism>
<evidence type="ECO:0007829" key="6">
    <source>
        <dbReference type="PeptideAtlas" id="B7PEB0"/>
    </source>
</evidence>
<dbReference type="VEuPathDB" id="VectorBase:ISCI003490"/>
<reference evidence="4" key="2">
    <citation type="submission" date="2020-05" db="UniProtKB">
        <authorList>
            <consortium name="EnsemblMetazoa"/>
        </authorList>
    </citation>
    <scope>IDENTIFICATION</scope>
    <source>
        <strain evidence="4">wikel</strain>
    </source>
</reference>
<dbReference type="AlphaFoldDB" id="B7PEB0"/>
<keyword evidence="6" id="KW-1267">Proteomics identification</keyword>
<dbReference type="EnsemblMetazoa" id="ISCW003490-RA">
    <property type="protein sequence ID" value="ISCW003490-PA"/>
    <property type="gene ID" value="ISCW003490"/>
</dbReference>
<dbReference type="HOGENOM" id="CLU_008558_0_0_1"/>
<reference evidence="3 5" key="1">
    <citation type="submission" date="2008-03" db="EMBL/GenBank/DDBJ databases">
        <title>Annotation of Ixodes scapularis.</title>
        <authorList>
            <consortium name="Ixodes scapularis Genome Project Consortium"/>
            <person name="Caler E."/>
            <person name="Hannick L.I."/>
            <person name="Bidwell S."/>
            <person name="Joardar V."/>
            <person name="Thiagarajan M."/>
            <person name="Amedeo P."/>
            <person name="Galinsky K.J."/>
            <person name="Schobel S."/>
            <person name="Inman J."/>
            <person name="Hostetler J."/>
            <person name="Miller J."/>
            <person name="Hammond M."/>
            <person name="Megy K."/>
            <person name="Lawson D."/>
            <person name="Kodira C."/>
            <person name="Sutton G."/>
            <person name="Meyer J."/>
            <person name="Hill C.A."/>
            <person name="Birren B."/>
            <person name="Nene V."/>
            <person name="Collins F."/>
            <person name="Alarcon-Chaidez F."/>
            <person name="Wikel S."/>
            <person name="Strausberg R."/>
        </authorList>
    </citation>
    <scope>NUCLEOTIDE SEQUENCE [LARGE SCALE GENOMIC DNA]</scope>
    <source>
        <strain evidence="5">Wikel</strain>
        <strain evidence="3">Wikel colony</strain>
    </source>
</reference>